<reference evidence="2 3" key="1">
    <citation type="submission" date="2018-03" db="EMBL/GenBank/DDBJ databases">
        <title>Genome sequencing of Simplicispira sp.</title>
        <authorList>
            <person name="Kim S.-J."/>
            <person name="Heo J."/>
            <person name="Kwon S.-W."/>
        </authorList>
    </citation>
    <scope>NUCLEOTIDE SEQUENCE [LARGE SCALE GENOMIC DNA]</scope>
    <source>
        <strain evidence="2 3">SC1-8</strain>
    </source>
</reference>
<dbReference type="PANTHER" id="PTHR11895">
    <property type="entry name" value="TRANSAMIDASE"/>
    <property type="match status" value="1"/>
</dbReference>
<feature type="domain" description="Amidase" evidence="1">
    <location>
        <begin position="90"/>
        <end position="520"/>
    </location>
</feature>
<evidence type="ECO:0000313" key="3">
    <source>
        <dbReference type="Proteomes" id="UP000239326"/>
    </source>
</evidence>
<dbReference type="Pfam" id="PF01425">
    <property type="entry name" value="Amidase"/>
    <property type="match status" value="1"/>
</dbReference>
<gene>
    <name evidence="2" type="ORF">C6571_15760</name>
</gene>
<dbReference type="Proteomes" id="UP000239326">
    <property type="component" value="Chromosome"/>
</dbReference>
<dbReference type="InterPro" id="IPR000120">
    <property type="entry name" value="Amidase"/>
</dbReference>
<evidence type="ECO:0000313" key="2">
    <source>
        <dbReference type="EMBL" id="AVO42553.1"/>
    </source>
</evidence>
<organism evidence="2 3">
    <name type="scientific">Simplicispira suum</name>
    <dbReference type="NCBI Taxonomy" id="2109915"/>
    <lineage>
        <taxon>Bacteria</taxon>
        <taxon>Pseudomonadati</taxon>
        <taxon>Pseudomonadota</taxon>
        <taxon>Betaproteobacteria</taxon>
        <taxon>Burkholderiales</taxon>
        <taxon>Comamonadaceae</taxon>
        <taxon>Simplicispira</taxon>
    </lineage>
</organism>
<protein>
    <submittedName>
        <fullName evidence="2">Amidase</fullName>
    </submittedName>
</protein>
<dbReference type="InterPro" id="IPR036928">
    <property type="entry name" value="AS_sf"/>
</dbReference>
<sequence length="537" mass="55780">MTETTNPRQDVETNMDCLRTRRQILKYGGALTLPAFGVAAPSQAQTKKAKGERSMNTPTAVLSGLSASDVVTLIASGKLSAQAYMEHARERAAAQSALNCFIAEDWSAAIDAAKRVDRRRQAGASLAPLEGLPISVKDNINVSGWGTSGGTRALKAFRPQEGESPLVARLRAAGAIVVAKTNMHELAFGITNVNSDPFPGTARNPYDPSKITGGSSGGAAASVAGGIVPCALGTDTSGSIRIPASLCGVVGFRPTVGNGASNRRYDSTGILPISPTKDTAGLMAGCVADVVLLDAVLTGSGPSARPALRGVRLAVPPCLWADLDDGVRSTMEAVQRKLSEAGVVFVGADMPQLFELNEQVSAALALHEPIAAVPRYLMESGAEGITLASIAAQIANPDVAGAWKAVLSDAFGSAYPDVMAIHRPRLQAYYRDYFVQHRVDAILFPATPVPAISIASAQTSQDMSINGAKPVPIFNTYVRHTDPGASAGLPGLVLPAGRTAEGLPVGLELDGIYGDDARLLALGETIESLLGRLPRLA</sequence>
<dbReference type="PANTHER" id="PTHR11895:SF151">
    <property type="entry name" value="GLUTAMYL-TRNA(GLN) AMIDOTRANSFERASE SUBUNIT A"/>
    <property type="match status" value="1"/>
</dbReference>
<evidence type="ECO:0000259" key="1">
    <source>
        <dbReference type="Pfam" id="PF01425"/>
    </source>
</evidence>
<keyword evidence="3" id="KW-1185">Reference proteome</keyword>
<dbReference type="EMBL" id="CP027669">
    <property type="protein sequence ID" value="AVO42553.1"/>
    <property type="molecule type" value="Genomic_DNA"/>
</dbReference>
<dbReference type="GO" id="GO:0003824">
    <property type="term" value="F:catalytic activity"/>
    <property type="evidence" value="ECO:0007669"/>
    <property type="project" value="InterPro"/>
</dbReference>
<dbReference type="Gene3D" id="3.90.1300.10">
    <property type="entry name" value="Amidase signature (AS) domain"/>
    <property type="match status" value="1"/>
</dbReference>
<dbReference type="InterPro" id="IPR023631">
    <property type="entry name" value="Amidase_dom"/>
</dbReference>
<dbReference type="SUPFAM" id="SSF75304">
    <property type="entry name" value="Amidase signature (AS) enzymes"/>
    <property type="match status" value="1"/>
</dbReference>
<proteinExistence type="predicted"/>
<dbReference type="AlphaFoldDB" id="A0A2S0N3P2"/>
<accession>A0A2S0N3P2</accession>
<name>A0A2S0N3P2_9BURK</name>
<dbReference type="KEGG" id="simp:C6571_15760"/>